<proteinExistence type="predicted"/>
<feature type="compositionally biased region" description="Low complexity" evidence="1">
    <location>
        <begin position="56"/>
        <end position="69"/>
    </location>
</feature>
<keyword evidence="3" id="KW-1185">Reference proteome</keyword>
<reference evidence="3" key="1">
    <citation type="journal article" date="2013" name="Nature">
        <title>Draft genome of the wheat A-genome progenitor Triticum urartu.</title>
        <authorList>
            <person name="Ling H.Q."/>
            <person name="Zhao S."/>
            <person name="Liu D."/>
            <person name="Wang J."/>
            <person name="Sun H."/>
            <person name="Zhang C."/>
            <person name="Fan H."/>
            <person name="Li D."/>
            <person name="Dong L."/>
            <person name="Tao Y."/>
            <person name="Gao C."/>
            <person name="Wu H."/>
            <person name="Li Y."/>
            <person name="Cui Y."/>
            <person name="Guo X."/>
            <person name="Zheng S."/>
            <person name="Wang B."/>
            <person name="Yu K."/>
            <person name="Liang Q."/>
            <person name="Yang W."/>
            <person name="Lou X."/>
            <person name="Chen J."/>
            <person name="Feng M."/>
            <person name="Jian J."/>
            <person name="Zhang X."/>
            <person name="Luo G."/>
            <person name="Jiang Y."/>
            <person name="Liu J."/>
            <person name="Wang Z."/>
            <person name="Sha Y."/>
            <person name="Zhang B."/>
            <person name="Wu H."/>
            <person name="Tang D."/>
            <person name="Shen Q."/>
            <person name="Xue P."/>
            <person name="Zou S."/>
            <person name="Wang X."/>
            <person name="Liu X."/>
            <person name="Wang F."/>
            <person name="Yang Y."/>
            <person name="An X."/>
            <person name="Dong Z."/>
            <person name="Zhang K."/>
            <person name="Zhang X."/>
            <person name="Luo M.C."/>
            <person name="Dvorak J."/>
            <person name="Tong Y."/>
            <person name="Wang J."/>
            <person name="Yang H."/>
            <person name="Li Z."/>
            <person name="Wang D."/>
            <person name="Zhang A."/>
            <person name="Wang J."/>
        </authorList>
    </citation>
    <scope>NUCLEOTIDE SEQUENCE</scope>
    <source>
        <strain evidence="3">cv. G1812</strain>
    </source>
</reference>
<organism evidence="2 3">
    <name type="scientific">Triticum urartu</name>
    <name type="common">Red wild einkorn</name>
    <name type="synonym">Crithodium urartu</name>
    <dbReference type="NCBI Taxonomy" id="4572"/>
    <lineage>
        <taxon>Eukaryota</taxon>
        <taxon>Viridiplantae</taxon>
        <taxon>Streptophyta</taxon>
        <taxon>Embryophyta</taxon>
        <taxon>Tracheophyta</taxon>
        <taxon>Spermatophyta</taxon>
        <taxon>Magnoliopsida</taxon>
        <taxon>Liliopsida</taxon>
        <taxon>Poales</taxon>
        <taxon>Poaceae</taxon>
        <taxon>BOP clade</taxon>
        <taxon>Pooideae</taxon>
        <taxon>Triticodae</taxon>
        <taxon>Triticeae</taxon>
        <taxon>Triticinae</taxon>
        <taxon>Triticum</taxon>
    </lineage>
</organism>
<feature type="region of interest" description="Disordered" evidence="1">
    <location>
        <begin position="26"/>
        <end position="73"/>
    </location>
</feature>
<dbReference type="EnsemblPlants" id="TuG1812G0700005386.01.T01">
    <property type="protein sequence ID" value="TuG1812G0700005386.01.T01"/>
    <property type="gene ID" value="TuG1812G0700005386.01"/>
</dbReference>
<evidence type="ECO:0000313" key="3">
    <source>
        <dbReference type="Proteomes" id="UP000015106"/>
    </source>
</evidence>
<reference evidence="2" key="3">
    <citation type="submission" date="2022-06" db="UniProtKB">
        <authorList>
            <consortium name="EnsemblPlants"/>
        </authorList>
    </citation>
    <scope>IDENTIFICATION</scope>
</reference>
<sequence length="145" mass="16040">DPLTLAYKRYLNPNLFQFLHPLAAAASSDRPCRRDARERQQTLTSDDGAPERHRPAQPAGGAREAQAQEEAPRAVPQLLLHGRQVPGLLQHHYCVQPLPDCGGVPWLPNSALPANGRQGQANRRLLLPPQGRLNIQRLSKKASRC</sequence>
<accession>A0A8R7V7W6</accession>
<reference evidence="2" key="2">
    <citation type="submission" date="2018-03" db="EMBL/GenBank/DDBJ databases">
        <title>The Triticum urartu genome reveals the dynamic nature of wheat genome evolution.</title>
        <authorList>
            <person name="Ling H."/>
            <person name="Ma B."/>
            <person name="Shi X."/>
            <person name="Liu H."/>
            <person name="Dong L."/>
            <person name="Sun H."/>
            <person name="Cao Y."/>
            <person name="Gao Q."/>
            <person name="Zheng S."/>
            <person name="Li Y."/>
            <person name="Yu Y."/>
            <person name="Du H."/>
            <person name="Qi M."/>
            <person name="Li Y."/>
            <person name="Yu H."/>
            <person name="Cui Y."/>
            <person name="Wang N."/>
            <person name="Chen C."/>
            <person name="Wu H."/>
            <person name="Zhao Y."/>
            <person name="Zhang J."/>
            <person name="Li Y."/>
            <person name="Zhou W."/>
            <person name="Zhang B."/>
            <person name="Hu W."/>
            <person name="Eijk M."/>
            <person name="Tang J."/>
            <person name="Witsenboer H."/>
            <person name="Zhao S."/>
            <person name="Li Z."/>
            <person name="Zhang A."/>
            <person name="Wang D."/>
            <person name="Liang C."/>
        </authorList>
    </citation>
    <scope>NUCLEOTIDE SEQUENCE [LARGE SCALE GENOMIC DNA]</scope>
    <source>
        <strain evidence="2">cv. G1812</strain>
    </source>
</reference>
<name>A0A8R7V7W6_TRIUA</name>
<dbReference type="Gramene" id="TuG1812G0700005386.01.T01">
    <property type="protein sequence ID" value="TuG1812G0700005386.01.T01"/>
    <property type="gene ID" value="TuG1812G0700005386.01"/>
</dbReference>
<dbReference type="AlphaFoldDB" id="A0A8R7V7W6"/>
<protein>
    <submittedName>
        <fullName evidence="2">Uncharacterized protein</fullName>
    </submittedName>
</protein>
<evidence type="ECO:0000256" key="1">
    <source>
        <dbReference type="SAM" id="MobiDB-lite"/>
    </source>
</evidence>
<dbReference type="Proteomes" id="UP000015106">
    <property type="component" value="Chromosome 7"/>
</dbReference>
<feature type="compositionally biased region" description="Basic and acidic residues" evidence="1">
    <location>
        <begin position="30"/>
        <end position="40"/>
    </location>
</feature>
<evidence type="ECO:0000313" key="2">
    <source>
        <dbReference type="EnsemblPlants" id="TuG1812G0700005386.01.T01"/>
    </source>
</evidence>